<feature type="domain" description="AMP-binding enzyme C-terminal" evidence="1">
    <location>
        <begin position="1"/>
        <end position="54"/>
    </location>
</feature>
<keyword evidence="3" id="KW-1185">Reference proteome</keyword>
<protein>
    <recommendedName>
        <fullName evidence="1">AMP-binding enzyme C-terminal domain-containing protein</fullName>
    </recommendedName>
</protein>
<dbReference type="InterPro" id="IPR025110">
    <property type="entry name" value="AMP-bd_C"/>
</dbReference>
<gene>
    <name evidence="2" type="ORF">PY650_14585</name>
</gene>
<proteinExistence type="predicted"/>
<dbReference type="RefSeq" id="WP_285880017.1">
    <property type="nucleotide sequence ID" value="NZ_JARFYN010000016.1"/>
</dbReference>
<evidence type="ECO:0000313" key="2">
    <source>
        <dbReference type="EMBL" id="MDL2406864.1"/>
    </source>
</evidence>
<organism evidence="2 3">
    <name type="scientific">Rhizobium calliandrae</name>
    <dbReference type="NCBI Taxonomy" id="1312182"/>
    <lineage>
        <taxon>Bacteria</taxon>
        <taxon>Pseudomonadati</taxon>
        <taxon>Pseudomonadota</taxon>
        <taxon>Alphaproteobacteria</taxon>
        <taxon>Hyphomicrobiales</taxon>
        <taxon>Rhizobiaceae</taxon>
        <taxon>Rhizobium/Agrobacterium group</taxon>
        <taxon>Rhizobium</taxon>
    </lineage>
</organism>
<dbReference type="EMBL" id="JARFYN010000016">
    <property type="protein sequence ID" value="MDL2406864.1"/>
    <property type="molecule type" value="Genomic_DNA"/>
</dbReference>
<dbReference type="SUPFAM" id="SSF56801">
    <property type="entry name" value="Acetyl-CoA synthetase-like"/>
    <property type="match status" value="1"/>
</dbReference>
<comment type="caution">
    <text evidence="2">The sequence shown here is derived from an EMBL/GenBank/DDBJ whole genome shotgun (WGS) entry which is preliminary data.</text>
</comment>
<evidence type="ECO:0000313" key="3">
    <source>
        <dbReference type="Proteomes" id="UP001172630"/>
    </source>
</evidence>
<dbReference type="Proteomes" id="UP001172630">
    <property type="component" value="Unassembled WGS sequence"/>
</dbReference>
<accession>A0ABT7KI47</accession>
<reference evidence="2" key="1">
    <citation type="submission" date="2023-06" db="EMBL/GenBank/DDBJ databases">
        <title>Phylogenetic Diversity of Rhizobium strains.</title>
        <authorList>
            <person name="Moura F.T."/>
            <person name="Helene L.C.F."/>
            <person name="Hungria M."/>
        </authorList>
    </citation>
    <scope>NUCLEOTIDE SEQUENCE</scope>
    <source>
        <strain evidence="2">CCGE524</strain>
    </source>
</reference>
<dbReference type="Gene3D" id="3.30.300.30">
    <property type="match status" value="1"/>
</dbReference>
<dbReference type="Pfam" id="PF13193">
    <property type="entry name" value="AMP-binding_C"/>
    <property type="match status" value="1"/>
</dbReference>
<dbReference type="InterPro" id="IPR045851">
    <property type="entry name" value="AMP-bd_C_sf"/>
</dbReference>
<evidence type="ECO:0000259" key="1">
    <source>
        <dbReference type="Pfam" id="PF13193"/>
    </source>
</evidence>
<name>A0ABT7KI47_9HYPH</name>
<sequence length="74" mass="8287">MALVIRDAKTGGDLSETEIKTHLKSFVDAGVISKFAIPDRIVFVDALPKTSVRKFNKKELREIYGNSRPILQRG</sequence>